<organism evidence="1 2">
    <name type="scientific">Amycolatopsis vastitatis</name>
    <dbReference type="NCBI Taxonomy" id="1905142"/>
    <lineage>
        <taxon>Bacteria</taxon>
        <taxon>Bacillati</taxon>
        <taxon>Actinomycetota</taxon>
        <taxon>Actinomycetes</taxon>
        <taxon>Pseudonocardiales</taxon>
        <taxon>Pseudonocardiaceae</taxon>
        <taxon>Amycolatopsis</taxon>
    </lineage>
</organism>
<evidence type="ECO:0000313" key="2">
    <source>
        <dbReference type="Proteomes" id="UP000215199"/>
    </source>
</evidence>
<comment type="caution">
    <text evidence="1">The sequence shown here is derived from an EMBL/GenBank/DDBJ whole genome shotgun (WGS) entry which is preliminary data.</text>
</comment>
<reference evidence="2" key="1">
    <citation type="submission" date="2017-07" db="EMBL/GenBank/DDBJ databases">
        <title>Comparative genome mining reveals phylogenetic distribution patterns of secondary metabolites in Amycolatopsis.</title>
        <authorList>
            <person name="Adamek M."/>
            <person name="Alanjary M."/>
            <person name="Sales-Ortells H."/>
            <person name="Goodfellow M."/>
            <person name="Bull A.T."/>
            <person name="Kalinowski J."/>
            <person name="Ziemert N."/>
        </authorList>
    </citation>
    <scope>NUCLEOTIDE SEQUENCE [LARGE SCALE GENOMIC DNA]</scope>
    <source>
        <strain evidence="2">H5</strain>
    </source>
</reference>
<dbReference type="Proteomes" id="UP000215199">
    <property type="component" value="Unassembled WGS sequence"/>
</dbReference>
<evidence type="ECO:0000313" key="1">
    <source>
        <dbReference type="EMBL" id="OXM59127.1"/>
    </source>
</evidence>
<gene>
    <name evidence="1" type="ORF">CF165_49265</name>
</gene>
<dbReference type="EMBL" id="NMUL01000096">
    <property type="protein sequence ID" value="OXM59127.1"/>
    <property type="molecule type" value="Genomic_DNA"/>
</dbReference>
<sequence>MLACRWGCAEQEGSDVEIDPTAGGNFVLEREKVAMAGEHSIALLTAADARSCAPSHHRRFAV</sequence>
<name>A0A229SJK6_9PSEU</name>
<proteinExistence type="predicted"/>
<keyword evidence="2" id="KW-1185">Reference proteome</keyword>
<protein>
    <submittedName>
        <fullName evidence="1">Uncharacterized protein</fullName>
    </submittedName>
</protein>
<accession>A0A229SJK6</accession>
<dbReference type="AlphaFoldDB" id="A0A229SJK6"/>